<dbReference type="GO" id="GO:0022857">
    <property type="term" value="F:transmembrane transporter activity"/>
    <property type="evidence" value="ECO:0007669"/>
    <property type="project" value="InterPro"/>
</dbReference>
<evidence type="ECO:0000256" key="1">
    <source>
        <dbReference type="ARBA" id="ARBA00004651"/>
    </source>
</evidence>
<dbReference type="InterPro" id="IPR011701">
    <property type="entry name" value="MFS"/>
</dbReference>
<comment type="caution">
    <text evidence="8">The sequence shown here is derived from an EMBL/GenBank/DDBJ whole genome shotgun (WGS) entry which is preliminary data.</text>
</comment>
<organism evidence="8 9">
    <name type="scientific">Mycobacterium talmoniae</name>
    <dbReference type="NCBI Taxonomy" id="1858794"/>
    <lineage>
        <taxon>Bacteria</taxon>
        <taxon>Bacillati</taxon>
        <taxon>Actinomycetota</taxon>
        <taxon>Actinomycetes</taxon>
        <taxon>Mycobacteriales</taxon>
        <taxon>Mycobacteriaceae</taxon>
        <taxon>Mycobacterium</taxon>
    </lineage>
</organism>
<accession>A0A1S1NQ93</accession>
<feature type="domain" description="Major facilitator superfamily (MFS) profile" evidence="7">
    <location>
        <begin position="13"/>
        <end position="381"/>
    </location>
</feature>
<feature type="transmembrane region" description="Helical" evidence="6">
    <location>
        <begin position="358"/>
        <end position="377"/>
    </location>
</feature>
<keyword evidence="4 6" id="KW-1133">Transmembrane helix</keyword>
<feature type="transmembrane region" description="Helical" evidence="6">
    <location>
        <begin position="295"/>
        <end position="318"/>
    </location>
</feature>
<sequence length="385" mass="39027">MPTRSEATSTAERVWPLYAGGFLGPFGSTMVTPMIHEVALGLGGTERAAAGAVSAYMVPFAGLMLVSGTLAERWGRRRTIQVALLLFVVASAWCALAPDMTWFLAGRVVQGATNAFITPLLVAAIGDQVPRHRLGAALGWFAAMQAAGQAFSPLVSGMVTAVHWRLAFAFPAALAVLLVARPPGEAVVARHASGPASWRALKTKGLARACALSFLYYLAAVGLTVLGSLRAQQVFGLGPTPRGLVAAGFGIAGLVCAGLLGALMDRIGARILGLAMTTVLAAGILTAAFSATVAMLALGIVLAGIAVTGLRPVINSLAITSAPANRGGAASLALAFQFFGGALAPALWVPLYQATGDVGFAVGALAPVAAFVVIAVMPKTVGTAA</sequence>
<dbReference type="InterPro" id="IPR036259">
    <property type="entry name" value="MFS_trans_sf"/>
</dbReference>
<dbReference type="PANTHER" id="PTHR42718:SF9">
    <property type="entry name" value="MAJOR FACILITATOR SUPERFAMILY MULTIDRUG TRANSPORTER MFSC"/>
    <property type="match status" value="1"/>
</dbReference>
<protein>
    <submittedName>
        <fullName evidence="8">MFS transporter</fullName>
    </submittedName>
</protein>
<gene>
    <name evidence="8" type="ORF">BKN37_01530</name>
</gene>
<dbReference type="PROSITE" id="PS50850">
    <property type="entry name" value="MFS"/>
    <property type="match status" value="1"/>
</dbReference>
<dbReference type="RefSeq" id="WP_071020184.1">
    <property type="nucleotide sequence ID" value="NZ_MLQM01000003.1"/>
</dbReference>
<feature type="transmembrane region" description="Helical" evidence="6">
    <location>
        <begin position="79"/>
        <end position="98"/>
    </location>
</feature>
<keyword evidence="9" id="KW-1185">Reference proteome</keyword>
<dbReference type="Proteomes" id="UP000179734">
    <property type="component" value="Unassembled WGS sequence"/>
</dbReference>
<feature type="transmembrane region" description="Helical" evidence="6">
    <location>
        <begin position="271"/>
        <end position="289"/>
    </location>
</feature>
<evidence type="ECO:0000259" key="7">
    <source>
        <dbReference type="PROSITE" id="PS50850"/>
    </source>
</evidence>
<dbReference type="PANTHER" id="PTHR42718">
    <property type="entry name" value="MAJOR FACILITATOR SUPERFAMILY MULTIDRUG TRANSPORTER MFSC"/>
    <property type="match status" value="1"/>
</dbReference>
<evidence type="ECO:0000313" key="8">
    <source>
        <dbReference type="EMBL" id="OHV06677.1"/>
    </source>
</evidence>
<evidence type="ECO:0000256" key="6">
    <source>
        <dbReference type="SAM" id="Phobius"/>
    </source>
</evidence>
<reference evidence="8 9" key="1">
    <citation type="submission" date="2016-10" db="EMBL/GenBank/DDBJ databases">
        <title>Genome sequence of Mycobacterium talmonii.</title>
        <authorList>
            <person name="Greninger A.L."/>
            <person name="Elliott B."/>
            <person name="Vasireddy S."/>
            <person name="Vasireddy R."/>
        </authorList>
    </citation>
    <scope>NUCLEOTIDE SEQUENCE [LARGE SCALE GENOMIC DNA]</scope>
    <source>
        <strain evidence="9">NE-TNMC-100812</strain>
    </source>
</reference>
<proteinExistence type="predicted"/>
<evidence type="ECO:0000256" key="2">
    <source>
        <dbReference type="ARBA" id="ARBA00022448"/>
    </source>
</evidence>
<dbReference type="EMBL" id="MLQM01000003">
    <property type="protein sequence ID" value="OHV06677.1"/>
    <property type="molecule type" value="Genomic_DNA"/>
</dbReference>
<evidence type="ECO:0000313" key="9">
    <source>
        <dbReference type="Proteomes" id="UP000179734"/>
    </source>
</evidence>
<dbReference type="Gene3D" id="1.20.1250.20">
    <property type="entry name" value="MFS general substrate transporter like domains"/>
    <property type="match status" value="1"/>
</dbReference>
<evidence type="ECO:0000256" key="3">
    <source>
        <dbReference type="ARBA" id="ARBA00022692"/>
    </source>
</evidence>
<keyword evidence="3 6" id="KW-0812">Transmembrane</keyword>
<dbReference type="SUPFAM" id="SSF103473">
    <property type="entry name" value="MFS general substrate transporter"/>
    <property type="match status" value="1"/>
</dbReference>
<name>A0A1S1NQ93_9MYCO</name>
<feature type="transmembrane region" description="Helical" evidence="6">
    <location>
        <begin position="162"/>
        <end position="180"/>
    </location>
</feature>
<dbReference type="Pfam" id="PF07690">
    <property type="entry name" value="MFS_1"/>
    <property type="match status" value="1"/>
</dbReference>
<feature type="transmembrane region" description="Helical" evidence="6">
    <location>
        <begin position="48"/>
        <end position="67"/>
    </location>
</feature>
<feature type="transmembrane region" description="Helical" evidence="6">
    <location>
        <begin position="330"/>
        <end position="352"/>
    </location>
</feature>
<dbReference type="GO" id="GO:0005886">
    <property type="term" value="C:plasma membrane"/>
    <property type="evidence" value="ECO:0007669"/>
    <property type="project" value="UniProtKB-SubCell"/>
</dbReference>
<dbReference type="InterPro" id="IPR005829">
    <property type="entry name" value="Sugar_transporter_CS"/>
</dbReference>
<feature type="transmembrane region" description="Helical" evidence="6">
    <location>
        <begin position="209"/>
        <end position="231"/>
    </location>
</feature>
<comment type="subcellular location">
    <subcellularLocation>
        <location evidence="1">Cell membrane</location>
        <topology evidence="1">Multi-pass membrane protein</topology>
    </subcellularLocation>
</comment>
<keyword evidence="2" id="KW-0813">Transport</keyword>
<evidence type="ECO:0000256" key="4">
    <source>
        <dbReference type="ARBA" id="ARBA00022989"/>
    </source>
</evidence>
<dbReference type="InterPro" id="IPR020846">
    <property type="entry name" value="MFS_dom"/>
</dbReference>
<dbReference type="AlphaFoldDB" id="A0A1S1NQ93"/>
<keyword evidence="5 6" id="KW-0472">Membrane</keyword>
<evidence type="ECO:0000256" key="5">
    <source>
        <dbReference type="ARBA" id="ARBA00023136"/>
    </source>
</evidence>
<dbReference type="PROSITE" id="PS00216">
    <property type="entry name" value="SUGAR_TRANSPORT_1"/>
    <property type="match status" value="1"/>
</dbReference>
<feature type="transmembrane region" description="Helical" evidence="6">
    <location>
        <begin position="243"/>
        <end position="264"/>
    </location>
</feature>